<reference evidence="1 2" key="1">
    <citation type="submission" date="2016-11" db="EMBL/GenBank/DDBJ databases">
        <authorList>
            <person name="Jaros S."/>
            <person name="Januszkiewicz K."/>
            <person name="Wedrychowicz H."/>
        </authorList>
    </citation>
    <scope>NUCLEOTIDE SEQUENCE [LARGE SCALE GENOMIC DNA]</scope>
    <source>
        <strain evidence="1 2">GAS138</strain>
    </source>
</reference>
<gene>
    <name evidence="1" type="ORF">SAMN05443248_4476</name>
</gene>
<accession>A0A1M5S4H8</accession>
<evidence type="ECO:0000313" key="1">
    <source>
        <dbReference type="EMBL" id="SHH33401.1"/>
    </source>
</evidence>
<sequence>MLRRGQISYHSQKNHQFAAQCKGHIRQHDALDMFDEIRGSDLTVPAATMSMIPALGSRAACRGTGDIHGVFSELLLKMTL</sequence>
<protein>
    <submittedName>
        <fullName evidence="1">Uncharacterized protein</fullName>
    </submittedName>
</protein>
<organism evidence="1 2">
    <name type="scientific">Bradyrhizobium erythrophlei</name>
    <dbReference type="NCBI Taxonomy" id="1437360"/>
    <lineage>
        <taxon>Bacteria</taxon>
        <taxon>Pseudomonadati</taxon>
        <taxon>Pseudomonadota</taxon>
        <taxon>Alphaproteobacteria</taxon>
        <taxon>Hyphomicrobiales</taxon>
        <taxon>Nitrobacteraceae</taxon>
        <taxon>Bradyrhizobium</taxon>
    </lineage>
</organism>
<name>A0A1M5S4H8_9BRAD</name>
<dbReference type="AlphaFoldDB" id="A0A1M5S4H8"/>
<proteinExistence type="predicted"/>
<evidence type="ECO:0000313" key="2">
    <source>
        <dbReference type="Proteomes" id="UP000189796"/>
    </source>
</evidence>
<dbReference type="Proteomes" id="UP000189796">
    <property type="component" value="Chromosome I"/>
</dbReference>
<dbReference type="EMBL" id="LT670817">
    <property type="protein sequence ID" value="SHH33401.1"/>
    <property type="molecule type" value="Genomic_DNA"/>
</dbReference>